<name>T1IEZ4_RHOPR</name>
<dbReference type="HOGENOM" id="CLU_736337_0_0_1"/>
<dbReference type="InParanoid" id="T1IEZ4"/>
<accession>T1IEZ4</accession>
<protein>
    <submittedName>
        <fullName evidence="1">Uncharacterized protein</fullName>
    </submittedName>
</protein>
<dbReference type="VEuPathDB" id="VectorBase:RPRC014863"/>
<dbReference type="EMBL" id="ACPB03020176">
    <property type="status" value="NOT_ANNOTATED_CDS"/>
    <property type="molecule type" value="Genomic_DNA"/>
</dbReference>
<reference evidence="1" key="1">
    <citation type="submission" date="2015-05" db="UniProtKB">
        <authorList>
            <consortium name="EnsemblMetazoa"/>
        </authorList>
    </citation>
    <scope>IDENTIFICATION</scope>
</reference>
<dbReference type="EnsemblMetazoa" id="RPRC014863-RA">
    <property type="protein sequence ID" value="RPRC014863-PA"/>
    <property type="gene ID" value="RPRC014863"/>
</dbReference>
<dbReference type="AlphaFoldDB" id="T1IEZ4"/>
<proteinExistence type="predicted"/>
<dbReference type="Proteomes" id="UP000015103">
    <property type="component" value="Unassembled WGS sequence"/>
</dbReference>
<evidence type="ECO:0000313" key="2">
    <source>
        <dbReference type="Proteomes" id="UP000015103"/>
    </source>
</evidence>
<evidence type="ECO:0000313" key="1">
    <source>
        <dbReference type="EnsemblMetazoa" id="RPRC014863-PA"/>
    </source>
</evidence>
<sequence length="376" mass="42662">MVQDKELRIGRCPSQQVRLNLPSGSKLSSPACNNKYSTLNFVASRSQPARECNRELPRIVSQTQNQNRSCWDKCTASSCLVGFMKFIQHQCQPLSKKKRTFMIIHDDVLAAMKQLKCDLDSIADIERQNADKLTIPKNGDNPKKILTRMACKIYEIEDRLMKSNVITCNEMLAKRRFMLAFIKNIQKAVCDYLEGESLAMRNKQNKLCNLLKCLKCIENEFRFMSKGMKTQCCPTICDKAVCRVKSNRALNKLPKKKSCILPSTISASKIGKEYELQGVDLVYTKSTIKSLDPGKNVDECNCGDIKEEECIDKKVACYVPACGEPICEVKVRAGNETLELCDSKPINDVICQMSTVWQKRLLKKKILFKLSPNDNN</sequence>
<keyword evidence="2" id="KW-1185">Reference proteome</keyword>
<organism evidence="1 2">
    <name type="scientific">Rhodnius prolixus</name>
    <name type="common">Triatomid bug</name>
    <dbReference type="NCBI Taxonomy" id="13249"/>
    <lineage>
        <taxon>Eukaryota</taxon>
        <taxon>Metazoa</taxon>
        <taxon>Ecdysozoa</taxon>
        <taxon>Arthropoda</taxon>
        <taxon>Hexapoda</taxon>
        <taxon>Insecta</taxon>
        <taxon>Pterygota</taxon>
        <taxon>Neoptera</taxon>
        <taxon>Paraneoptera</taxon>
        <taxon>Hemiptera</taxon>
        <taxon>Heteroptera</taxon>
        <taxon>Panheteroptera</taxon>
        <taxon>Cimicomorpha</taxon>
        <taxon>Reduviidae</taxon>
        <taxon>Triatominae</taxon>
        <taxon>Rhodnius</taxon>
    </lineage>
</organism>